<accession>A0ACC3DN01</accession>
<gene>
    <name evidence="1" type="ORF">LTS18_009002</name>
</gene>
<reference evidence="1" key="1">
    <citation type="submission" date="2024-09" db="EMBL/GenBank/DDBJ databases">
        <title>Black Yeasts Isolated from many extreme environments.</title>
        <authorList>
            <person name="Coleine C."/>
            <person name="Stajich J.E."/>
            <person name="Selbmann L."/>
        </authorList>
    </citation>
    <scope>NUCLEOTIDE SEQUENCE</scope>
    <source>
        <strain evidence="1">CCFEE 5737</strain>
    </source>
</reference>
<organism evidence="1 2">
    <name type="scientific">Coniosporium uncinatum</name>
    <dbReference type="NCBI Taxonomy" id="93489"/>
    <lineage>
        <taxon>Eukaryota</taxon>
        <taxon>Fungi</taxon>
        <taxon>Dikarya</taxon>
        <taxon>Ascomycota</taxon>
        <taxon>Pezizomycotina</taxon>
        <taxon>Dothideomycetes</taxon>
        <taxon>Dothideomycetes incertae sedis</taxon>
        <taxon>Coniosporium</taxon>
    </lineage>
</organism>
<dbReference type="Proteomes" id="UP001186974">
    <property type="component" value="Unassembled WGS sequence"/>
</dbReference>
<sequence length="329" mass="36002">MVVLALAPLFVAAAYAALPFKGVDWSSTIVEEQAGKSWQDSAGSVQPLESILKTNGVNTVRQRIWNNPSDGNYNLDCNIALAKRAKVAGLSVYLDFHYSDIWADPVHQTTPAAWTNLNIDDMADELYIYTRNSLNAFQAAGIAPSIVSIGNEITQGMLWPLGKNTNSFHNLARLLHSAAFGHWETQKWWYDAVLAAGPLLRSDFDIQGVSYYPFYNSAATLSSLKTSLTNMRAAYAKDTMVVETNWPSSCPNPKYAFPADTKNIPLSPAGQATWMKDVAGVCSEAGCTGLFYWEPAWIDNAGLGSSCDWNLLVEKSGKVMSSMSVFKSI</sequence>
<comment type="caution">
    <text evidence="1">The sequence shown here is derived from an EMBL/GenBank/DDBJ whole genome shotgun (WGS) entry which is preliminary data.</text>
</comment>
<protein>
    <submittedName>
        <fullName evidence="1">Uncharacterized protein</fullName>
    </submittedName>
</protein>
<proteinExistence type="predicted"/>
<evidence type="ECO:0000313" key="1">
    <source>
        <dbReference type="EMBL" id="KAK3077888.1"/>
    </source>
</evidence>
<evidence type="ECO:0000313" key="2">
    <source>
        <dbReference type="Proteomes" id="UP001186974"/>
    </source>
</evidence>
<name>A0ACC3DN01_9PEZI</name>
<dbReference type="EMBL" id="JAWDJW010002403">
    <property type="protein sequence ID" value="KAK3077888.1"/>
    <property type="molecule type" value="Genomic_DNA"/>
</dbReference>
<keyword evidence="2" id="KW-1185">Reference proteome</keyword>